<name>A0ABZ2ZZU6_9MICC</name>
<reference evidence="6 7" key="1">
    <citation type="submission" date="2024-04" db="EMBL/GenBank/DDBJ databases">
        <title>Arthrobacter sp. from Plains bison fecal sample.</title>
        <authorList>
            <person name="Ruzzini A."/>
        </authorList>
    </citation>
    <scope>NUCLEOTIDE SEQUENCE [LARGE SCALE GENOMIC DNA]</scope>
    <source>
        <strain evidence="6 7">EINP1</strain>
    </source>
</reference>
<accession>A0ABZ2ZZU6</accession>
<protein>
    <submittedName>
        <fullName evidence="6">GAF and ANTAR domain-containing protein</fullName>
    </submittedName>
</protein>
<evidence type="ECO:0000256" key="1">
    <source>
        <dbReference type="ARBA" id="ARBA00022679"/>
    </source>
</evidence>
<evidence type="ECO:0000313" key="6">
    <source>
        <dbReference type="EMBL" id="WZP15782.1"/>
    </source>
</evidence>
<evidence type="ECO:0000313" key="7">
    <source>
        <dbReference type="Proteomes" id="UP001448858"/>
    </source>
</evidence>
<dbReference type="SUPFAM" id="SSF55781">
    <property type="entry name" value="GAF domain-like"/>
    <property type="match status" value="1"/>
</dbReference>
<organism evidence="6 7">
    <name type="scientific">Arthrobacter citreus</name>
    <dbReference type="NCBI Taxonomy" id="1670"/>
    <lineage>
        <taxon>Bacteria</taxon>
        <taxon>Bacillati</taxon>
        <taxon>Actinomycetota</taxon>
        <taxon>Actinomycetes</taxon>
        <taxon>Micrococcales</taxon>
        <taxon>Micrococcaceae</taxon>
        <taxon>Arthrobacter</taxon>
    </lineage>
</organism>
<dbReference type="Pfam" id="PF13185">
    <property type="entry name" value="GAF_2"/>
    <property type="match status" value="1"/>
</dbReference>
<dbReference type="InterPro" id="IPR003018">
    <property type="entry name" value="GAF"/>
</dbReference>
<keyword evidence="3" id="KW-0805">Transcription regulation</keyword>
<dbReference type="RefSeq" id="WP_342023433.1">
    <property type="nucleotide sequence ID" value="NZ_CP151657.1"/>
</dbReference>
<dbReference type="EMBL" id="CP151657">
    <property type="protein sequence ID" value="WZP15782.1"/>
    <property type="molecule type" value="Genomic_DNA"/>
</dbReference>
<dbReference type="SMART" id="SM01012">
    <property type="entry name" value="ANTAR"/>
    <property type="match status" value="1"/>
</dbReference>
<keyword evidence="2" id="KW-0418">Kinase</keyword>
<dbReference type="PIRSF" id="PIRSF036625">
    <property type="entry name" value="GAF_ANTAR"/>
    <property type="match status" value="1"/>
</dbReference>
<dbReference type="InterPro" id="IPR011006">
    <property type="entry name" value="CheY-like_superfamily"/>
</dbReference>
<evidence type="ECO:0000256" key="3">
    <source>
        <dbReference type="ARBA" id="ARBA00023015"/>
    </source>
</evidence>
<evidence type="ECO:0000256" key="2">
    <source>
        <dbReference type="ARBA" id="ARBA00022777"/>
    </source>
</evidence>
<proteinExistence type="predicted"/>
<dbReference type="Gene3D" id="1.10.10.10">
    <property type="entry name" value="Winged helix-like DNA-binding domain superfamily/Winged helix DNA-binding domain"/>
    <property type="match status" value="1"/>
</dbReference>
<dbReference type="InterPro" id="IPR036388">
    <property type="entry name" value="WH-like_DNA-bd_sf"/>
</dbReference>
<dbReference type="PROSITE" id="PS50921">
    <property type="entry name" value="ANTAR"/>
    <property type="match status" value="1"/>
</dbReference>
<sequence>MTADLPLEELSTTFARIQGLLLSEETVSKAVDLLADAAKESIPGTLGAGVSLMDEQGRRTSWGATDEIVKQADALQYQLGEGPCITAWATTGTVRTNDVTTENRWSRWSPRAADLGLRSVLSAPLVFRTESVGAIKVYSDKPGAFDARSERLLTLFAGPAATLLANVQSSQAPRRLSQQLKDAIASRDNVAFARGILMEREGLGEDESMARLLEIARSNRVTLRTAAGSVVSGSGKHQG</sequence>
<gene>
    <name evidence="6" type="ORF">AAE021_16795</name>
</gene>
<evidence type="ECO:0000259" key="5">
    <source>
        <dbReference type="PROSITE" id="PS50921"/>
    </source>
</evidence>
<dbReference type="InterPro" id="IPR005561">
    <property type="entry name" value="ANTAR"/>
</dbReference>
<evidence type="ECO:0000256" key="4">
    <source>
        <dbReference type="ARBA" id="ARBA00023163"/>
    </source>
</evidence>
<dbReference type="Proteomes" id="UP001448858">
    <property type="component" value="Chromosome"/>
</dbReference>
<dbReference type="SMART" id="SM00065">
    <property type="entry name" value="GAF"/>
    <property type="match status" value="1"/>
</dbReference>
<dbReference type="Gene3D" id="3.30.450.40">
    <property type="match status" value="1"/>
</dbReference>
<keyword evidence="4" id="KW-0804">Transcription</keyword>
<dbReference type="SUPFAM" id="SSF52172">
    <property type="entry name" value="CheY-like"/>
    <property type="match status" value="1"/>
</dbReference>
<dbReference type="InterPro" id="IPR029016">
    <property type="entry name" value="GAF-like_dom_sf"/>
</dbReference>
<dbReference type="InterPro" id="IPR012074">
    <property type="entry name" value="GAF_ANTAR"/>
</dbReference>
<dbReference type="Pfam" id="PF03861">
    <property type="entry name" value="ANTAR"/>
    <property type="match status" value="1"/>
</dbReference>
<keyword evidence="1" id="KW-0808">Transferase</keyword>
<keyword evidence="7" id="KW-1185">Reference proteome</keyword>
<feature type="domain" description="ANTAR" evidence="5">
    <location>
        <begin position="170"/>
        <end position="231"/>
    </location>
</feature>